<keyword evidence="2" id="KW-1185">Reference proteome</keyword>
<protein>
    <submittedName>
        <fullName evidence="1">Uncharacterized protein</fullName>
    </submittedName>
</protein>
<name>A0A6D2J6W7_9BRAS</name>
<gene>
    <name evidence="1" type="ORF">MERR_LOCUS20261</name>
</gene>
<dbReference type="Proteomes" id="UP000467841">
    <property type="component" value="Unassembled WGS sequence"/>
</dbReference>
<comment type="caution">
    <text evidence="1">The sequence shown here is derived from an EMBL/GenBank/DDBJ whole genome shotgun (WGS) entry which is preliminary data.</text>
</comment>
<evidence type="ECO:0000313" key="2">
    <source>
        <dbReference type="Proteomes" id="UP000467841"/>
    </source>
</evidence>
<proteinExistence type="predicted"/>
<sequence>MILGSSLNIEEEVEALYDPLTHLYGYSSHEKLRSRLSSSRVRTLKRNKGIFSRVHKSCGASGEAPERGKRVTWRNRHKERGLWIATSCKQSEHELHRNSSPVSRRYLKQLIREKRPVWHGQCVLFCCHFC</sequence>
<dbReference type="AlphaFoldDB" id="A0A6D2J6W7"/>
<dbReference type="EMBL" id="CACVBM020001129">
    <property type="protein sequence ID" value="CAA7033026.1"/>
    <property type="molecule type" value="Genomic_DNA"/>
</dbReference>
<evidence type="ECO:0000313" key="1">
    <source>
        <dbReference type="EMBL" id="CAA7033026.1"/>
    </source>
</evidence>
<reference evidence="1" key="1">
    <citation type="submission" date="2020-01" db="EMBL/GenBank/DDBJ databases">
        <authorList>
            <person name="Mishra B."/>
        </authorList>
    </citation>
    <scope>NUCLEOTIDE SEQUENCE [LARGE SCALE GENOMIC DNA]</scope>
</reference>
<accession>A0A6D2J6W7</accession>
<organism evidence="1 2">
    <name type="scientific">Microthlaspi erraticum</name>
    <dbReference type="NCBI Taxonomy" id="1685480"/>
    <lineage>
        <taxon>Eukaryota</taxon>
        <taxon>Viridiplantae</taxon>
        <taxon>Streptophyta</taxon>
        <taxon>Embryophyta</taxon>
        <taxon>Tracheophyta</taxon>
        <taxon>Spermatophyta</taxon>
        <taxon>Magnoliopsida</taxon>
        <taxon>eudicotyledons</taxon>
        <taxon>Gunneridae</taxon>
        <taxon>Pentapetalae</taxon>
        <taxon>rosids</taxon>
        <taxon>malvids</taxon>
        <taxon>Brassicales</taxon>
        <taxon>Brassicaceae</taxon>
        <taxon>Coluteocarpeae</taxon>
        <taxon>Microthlaspi</taxon>
    </lineage>
</organism>